<dbReference type="InterPro" id="IPR011711">
    <property type="entry name" value="GntR_C"/>
</dbReference>
<feature type="domain" description="GntR C-terminal" evidence="4">
    <location>
        <begin position="156"/>
        <end position="284"/>
    </location>
</feature>
<gene>
    <name evidence="5" type="ORF">HNQ66_002323</name>
</gene>
<dbReference type="GO" id="GO:0003700">
    <property type="term" value="F:DNA-binding transcription factor activity"/>
    <property type="evidence" value="ECO:0007669"/>
    <property type="project" value="InterPro"/>
</dbReference>
<sequence>MKTNTLYKRTFNQCLDLLARSTPGTVLASEPALAARLKVSRTTLRAVLAGLAGAGIVALEGRSKVLLRLPRAEDYLAGTDLEPLADMVERKFMTWMVGPDCSPGQSINALDLARQFGVSTSAIRECLSTFSHFGLLERQSNGRWRALGLTVDFVAELFDMREFMEFRAMERFVALPSDHPAWRTLAGLEQEHRDMLADIDRRYRDFSNLDHRFHRLVNGTAPNRFFINIQGVMSVIFHYHYQWNKKDERERNKVAVEEHLAYIAALQTGDLQQARHACGEHLKTARSTLLTSIEIATD</sequence>
<keyword evidence="1" id="KW-0805">Transcription regulation</keyword>
<dbReference type="Gene3D" id="1.20.120.530">
    <property type="entry name" value="GntR ligand-binding domain-like"/>
    <property type="match status" value="1"/>
</dbReference>
<keyword evidence="6" id="KW-1185">Reference proteome</keyword>
<name>A0A7W7YV30_9HYPH</name>
<dbReference type="Proteomes" id="UP000535406">
    <property type="component" value="Unassembled WGS sequence"/>
</dbReference>
<evidence type="ECO:0000256" key="3">
    <source>
        <dbReference type="ARBA" id="ARBA00023163"/>
    </source>
</evidence>
<evidence type="ECO:0000256" key="2">
    <source>
        <dbReference type="ARBA" id="ARBA00023125"/>
    </source>
</evidence>
<dbReference type="Pfam" id="PF00392">
    <property type="entry name" value="GntR"/>
    <property type="match status" value="1"/>
</dbReference>
<proteinExistence type="predicted"/>
<evidence type="ECO:0000313" key="5">
    <source>
        <dbReference type="EMBL" id="MBB5042925.1"/>
    </source>
</evidence>
<dbReference type="PANTHER" id="PTHR43537:SF51">
    <property type="entry name" value="HTH-TYPE TRANSCRIPTIONAL REGULATOR LGOR-RELATED"/>
    <property type="match status" value="1"/>
</dbReference>
<dbReference type="PANTHER" id="PTHR43537">
    <property type="entry name" value="TRANSCRIPTIONAL REGULATOR, GNTR FAMILY"/>
    <property type="match status" value="1"/>
</dbReference>
<dbReference type="GO" id="GO:0003677">
    <property type="term" value="F:DNA binding"/>
    <property type="evidence" value="ECO:0007669"/>
    <property type="project" value="UniProtKB-KW"/>
</dbReference>
<dbReference type="InterPro" id="IPR036388">
    <property type="entry name" value="WH-like_DNA-bd_sf"/>
</dbReference>
<evidence type="ECO:0000259" key="4">
    <source>
        <dbReference type="SMART" id="SM00895"/>
    </source>
</evidence>
<keyword evidence="2 5" id="KW-0238">DNA-binding</keyword>
<dbReference type="SMART" id="SM00895">
    <property type="entry name" value="FCD"/>
    <property type="match status" value="1"/>
</dbReference>
<dbReference type="InterPro" id="IPR008920">
    <property type="entry name" value="TF_FadR/GntR_C"/>
</dbReference>
<dbReference type="InterPro" id="IPR000524">
    <property type="entry name" value="Tscrpt_reg_HTH_GntR"/>
</dbReference>
<comment type="caution">
    <text evidence="5">The sequence shown here is derived from an EMBL/GenBank/DDBJ whole genome shotgun (WGS) entry which is preliminary data.</text>
</comment>
<dbReference type="Pfam" id="PF07729">
    <property type="entry name" value="FCD"/>
    <property type="match status" value="1"/>
</dbReference>
<dbReference type="SUPFAM" id="SSF48008">
    <property type="entry name" value="GntR ligand-binding domain-like"/>
    <property type="match status" value="1"/>
</dbReference>
<evidence type="ECO:0000313" key="6">
    <source>
        <dbReference type="Proteomes" id="UP000535406"/>
    </source>
</evidence>
<dbReference type="Gene3D" id="1.10.10.10">
    <property type="entry name" value="Winged helix-like DNA-binding domain superfamily/Winged helix DNA-binding domain"/>
    <property type="match status" value="2"/>
</dbReference>
<organism evidence="5 6">
    <name type="scientific">Shinella fusca</name>
    <dbReference type="NCBI Taxonomy" id="544480"/>
    <lineage>
        <taxon>Bacteria</taxon>
        <taxon>Pseudomonadati</taxon>
        <taxon>Pseudomonadota</taxon>
        <taxon>Alphaproteobacteria</taxon>
        <taxon>Hyphomicrobiales</taxon>
        <taxon>Rhizobiaceae</taxon>
        <taxon>Shinella</taxon>
    </lineage>
</organism>
<dbReference type="RefSeq" id="WP_184144241.1">
    <property type="nucleotide sequence ID" value="NZ_JACHIK010000006.1"/>
</dbReference>
<keyword evidence="3" id="KW-0804">Transcription</keyword>
<evidence type="ECO:0000256" key="1">
    <source>
        <dbReference type="ARBA" id="ARBA00023015"/>
    </source>
</evidence>
<reference evidence="5 6" key="1">
    <citation type="submission" date="2020-08" db="EMBL/GenBank/DDBJ databases">
        <title>Genomic Encyclopedia of Type Strains, Phase IV (KMG-IV): sequencing the most valuable type-strain genomes for metagenomic binning, comparative biology and taxonomic classification.</title>
        <authorList>
            <person name="Goeker M."/>
        </authorList>
    </citation>
    <scope>NUCLEOTIDE SEQUENCE [LARGE SCALE GENOMIC DNA]</scope>
    <source>
        <strain evidence="5 6">DSM 21319</strain>
    </source>
</reference>
<accession>A0A7W7YV30</accession>
<dbReference type="EMBL" id="JACHIK010000006">
    <property type="protein sequence ID" value="MBB5042925.1"/>
    <property type="molecule type" value="Genomic_DNA"/>
</dbReference>
<dbReference type="SUPFAM" id="SSF46785">
    <property type="entry name" value="Winged helix' DNA-binding domain"/>
    <property type="match status" value="2"/>
</dbReference>
<dbReference type="InterPro" id="IPR036390">
    <property type="entry name" value="WH_DNA-bd_sf"/>
</dbReference>
<dbReference type="AlphaFoldDB" id="A0A7W7YV30"/>
<protein>
    <submittedName>
        <fullName evidence="5">DNA-binding GntR family transcriptional regulator</fullName>
    </submittedName>
</protein>